<keyword evidence="2" id="KW-1003">Cell membrane</keyword>
<feature type="compositionally biased region" description="Basic and acidic residues" evidence="6">
    <location>
        <begin position="571"/>
        <end position="583"/>
    </location>
</feature>
<accession>A0A810L1R2</accession>
<keyword evidence="3 7" id="KW-0812">Transmembrane</keyword>
<dbReference type="Proteomes" id="UP000680750">
    <property type="component" value="Chromosome"/>
</dbReference>
<dbReference type="GO" id="GO:0005886">
    <property type="term" value="C:plasma membrane"/>
    <property type="evidence" value="ECO:0007669"/>
    <property type="project" value="UniProtKB-SubCell"/>
</dbReference>
<dbReference type="PANTHER" id="PTHR33885">
    <property type="entry name" value="PHAGE SHOCK PROTEIN C"/>
    <property type="match status" value="1"/>
</dbReference>
<feature type="transmembrane region" description="Helical" evidence="7">
    <location>
        <begin position="459"/>
        <end position="477"/>
    </location>
</feature>
<dbReference type="OrthoDB" id="3208990at2"/>
<feature type="transmembrane region" description="Helical" evidence="7">
    <location>
        <begin position="188"/>
        <end position="214"/>
    </location>
</feature>
<evidence type="ECO:0000256" key="2">
    <source>
        <dbReference type="ARBA" id="ARBA00022475"/>
    </source>
</evidence>
<dbReference type="PANTHER" id="PTHR33885:SF3">
    <property type="entry name" value="PHAGE SHOCK PROTEIN C"/>
    <property type="match status" value="1"/>
</dbReference>
<feature type="region of interest" description="Disordered" evidence="6">
    <location>
        <begin position="1"/>
        <end position="155"/>
    </location>
</feature>
<feature type="domain" description="Cell wall-active antibiotics response LiaF-like C-terminal" evidence="9">
    <location>
        <begin position="511"/>
        <end position="606"/>
    </location>
</feature>
<feature type="transmembrane region" description="Helical" evidence="7">
    <location>
        <begin position="405"/>
        <end position="427"/>
    </location>
</feature>
<evidence type="ECO:0000256" key="1">
    <source>
        <dbReference type="ARBA" id="ARBA00004162"/>
    </source>
</evidence>
<evidence type="ECO:0000259" key="9">
    <source>
        <dbReference type="Pfam" id="PF09922"/>
    </source>
</evidence>
<evidence type="ECO:0000259" key="8">
    <source>
        <dbReference type="Pfam" id="PF04024"/>
    </source>
</evidence>
<keyword evidence="5 7" id="KW-0472">Membrane</keyword>
<feature type="region of interest" description="Disordered" evidence="6">
    <location>
        <begin position="282"/>
        <end position="324"/>
    </location>
</feature>
<feature type="region of interest" description="Disordered" evidence="6">
    <location>
        <begin position="571"/>
        <end position="608"/>
    </location>
</feature>
<dbReference type="InterPro" id="IPR024425">
    <property type="entry name" value="LiaF-like_C"/>
</dbReference>
<protein>
    <recommendedName>
        <fullName evidence="12">Phage shock protein C (PspC) family protein</fullName>
    </recommendedName>
</protein>
<dbReference type="InterPro" id="IPR052027">
    <property type="entry name" value="PspC"/>
</dbReference>
<evidence type="ECO:0008006" key="12">
    <source>
        <dbReference type="Google" id="ProtNLM"/>
    </source>
</evidence>
<reference evidence="10" key="1">
    <citation type="submission" date="2020-08" db="EMBL/GenBank/DDBJ databases">
        <title>Whole genome shotgun sequence of Actinocatenispora sera NBRC 101916.</title>
        <authorList>
            <person name="Komaki H."/>
            <person name="Tamura T."/>
        </authorList>
    </citation>
    <scope>NUCLEOTIDE SEQUENCE</scope>
    <source>
        <strain evidence="10">NBRC 101916</strain>
    </source>
</reference>
<feature type="transmembrane region" description="Helical" evidence="7">
    <location>
        <begin position="262"/>
        <end position="278"/>
    </location>
</feature>
<gene>
    <name evidence="10" type="ORF">Asera_22260</name>
</gene>
<evidence type="ECO:0000256" key="6">
    <source>
        <dbReference type="SAM" id="MobiDB-lite"/>
    </source>
</evidence>
<sequence>MSRETEPSDGREPITPTGGPTPPAGTDPAAAERPAAATEQTGPAAATEPLPAEPAELTEPLAAGPADVTEPPAAGSAGPAEPEDDVPPGYQAGGEAPSFAAADESPTTNLGSDAPPAGNFGADAPPAGQFGGGTPPPPPPGGSGAGWADEPPPITGFARRHQLIRPVQGKKVAGVCAGLGRATGTDPVLWRVVLTVLVFFGGVGLLAYVVGWLCMPRDDDQAAPVESLVGRGRSATSPAVTVLLGVAGIGLVFFVFNSGFRAMVLVMGVALVVAVVLTRRNQTRSTDGAAAPPGTDSMPGAAPPGAAAPGGAGRPAPDPTMAAAGAAPAAGYRVTPAPTAPSYTVPPTAAQQPGYRAPFAPHGPYGPGTASPLGAGEVPIGGMLPPPPPPQYRAKPPKPPKQKSILGRLTFFLLCLAIGALAVLAAAGLHVPVSAFFALGLVVLGGGLVFGAWRGRARWLIILGCVFALALPVAWFSENAQWDAPSRSREFAPGDHVWVPRDVGSLRPEYNGSVGDSTLDLSNVDFTGQHEAVSVHNSVGDVKVLLPPNVDVTVTLEPGLGDATLFGQRVEAPHNKSQERTDLGPDGPGGGTLELQIKNNAGDVEVTR</sequence>
<evidence type="ECO:0000256" key="5">
    <source>
        <dbReference type="ARBA" id="ARBA00023136"/>
    </source>
</evidence>
<dbReference type="KEGG" id="aser:Asera_22260"/>
<feature type="domain" description="Phage shock protein PspC N-terminal" evidence="8">
    <location>
        <begin position="162"/>
        <end position="217"/>
    </location>
</feature>
<comment type="subcellular location">
    <subcellularLocation>
        <location evidence="1">Cell membrane</location>
        <topology evidence="1">Single-pass membrane protein</topology>
    </subcellularLocation>
</comment>
<name>A0A810L1R2_9ACTN</name>
<evidence type="ECO:0000256" key="7">
    <source>
        <dbReference type="SAM" id="Phobius"/>
    </source>
</evidence>
<feature type="region of interest" description="Disordered" evidence="6">
    <location>
        <begin position="342"/>
        <end position="401"/>
    </location>
</feature>
<dbReference type="Pfam" id="PF09922">
    <property type="entry name" value="LiaF-like_C"/>
    <property type="match status" value="1"/>
</dbReference>
<organism evidence="10 11">
    <name type="scientific">Actinocatenispora sera</name>
    <dbReference type="NCBI Taxonomy" id="390989"/>
    <lineage>
        <taxon>Bacteria</taxon>
        <taxon>Bacillati</taxon>
        <taxon>Actinomycetota</taxon>
        <taxon>Actinomycetes</taxon>
        <taxon>Micromonosporales</taxon>
        <taxon>Micromonosporaceae</taxon>
        <taxon>Actinocatenispora</taxon>
    </lineage>
</organism>
<evidence type="ECO:0000256" key="4">
    <source>
        <dbReference type="ARBA" id="ARBA00022989"/>
    </source>
</evidence>
<dbReference type="EMBL" id="AP023354">
    <property type="protein sequence ID" value="BCJ28118.1"/>
    <property type="molecule type" value="Genomic_DNA"/>
</dbReference>
<feature type="transmembrane region" description="Helical" evidence="7">
    <location>
        <begin position="235"/>
        <end position="256"/>
    </location>
</feature>
<dbReference type="Pfam" id="PF04024">
    <property type="entry name" value="PspC"/>
    <property type="match status" value="1"/>
</dbReference>
<keyword evidence="11" id="KW-1185">Reference proteome</keyword>
<dbReference type="InterPro" id="IPR007168">
    <property type="entry name" value="Phageshock_PspC_N"/>
</dbReference>
<dbReference type="AlphaFoldDB" id="A0A810L1R2"/>
<proteinExistence type="predicted"/>
<dbReference type="RefSeq" id="WP_051802952.1">
    <property type="nucleotide sequence ID" value="NZ_AP023354.1"/>
</dbReference>
<feature type="compositionally biased region" description="Low complexity" evidence="6">
    <location>
        <begin position="26"/>
        <end position="80"/>
    </location>
</feature>
<keyword evidence="4 7" id="KW-1133">Transmembrane helix</keyword>
<evidence type="ECO:0000313" key="11">
    <source>
        <dbReference type="Proteomes" id="UP000680750"/>
    </source>
</evidence>
<evidence type="ECO:0000256" key="3">
    <source>
        <dbReference type="ARBA" id="ARBA00022692"/>
    </source>
</evidence>
<feature type="compositionally biased region" description="Basic and acidic residues" evidence="6">
    <location>
        <begin position="1"/>
        <end position="12"/>
    </location>
</feature>
<evidence type="ECO:0000313" key="10">
    <source>
        <dbReference type="EMBL" id="BCJ28118.1"/>
    </source>
</evidence>
<feature type="transmembrane region" description="Helical" evidence="7">
    <location>
        <begin position="433"/>
        <end position="452"/>
    </location>
</feature>